<keyword evidence="4 8" id="KW-0521">NADP</keyword>
<dbReference type="HAMAP" id="MF_00087">
    <property type="entry name" value="Glu_tRNA_reductase"/>
    <property type="match status" value="1"/>
</dbReference>
<evidence type="ECO:0000256" key="3">
    <source>
        <dbReference type="ARBA" id="ARBA00012970"/>
    </source>
</evidence>
<dbReference type="Gene3D" id="3.30.460.30">
    <property type="entry name" value="Glutamyl-tRNA reductase, N-terminal domain"/>
    <property type="match status" value="1"/>
</dbReference>
<feature type="binding site" evidence="8 10">
    <location>
        <position position="104"/>
    </location>
    <ligand>
        <name>substrate</name>
    </ligand>
</feature>
<sequence length="407" mass="44395">MQIQMIGVDCSRAPVEIRERFSMTDSAAMQAAAQVCGVYGAQECVILSTCNRTELWVYGVPTAPLGELFCSLRGLPQENAAYLTERRGEQAVDHLLELSCGMRSQVFGEDQILTQVGHALELARQAHTAGPVLEMLFRTAVTAAKKVKTTVRLAEADQSAAVQTADFLENLLGGLAGRPCLVIGNGEMGRLAASQLVSRGCRVQMTVRRYRHGDVLLPAGVGAVSYEDRLGALQAAEIVVSATSSPHYTIRAQQLEDRPLAHPTVFCDLAVPRDIDPAVARLPGARVYDTDQLCGGAPRGSREAIAQARALLEQYRQEFQNWCAFRPLVPTIQQVGRAAAADLSGRMERTLRELPLEKAEREALRDRMQDCAEKTVDRLLFGLREALPAALWEQCIQGLAQAAGEER</sequence>
<comment type="subunit">
    <text evidence="8">Homodimer.</text>
</comment>
<dbReference type="InterPro" id="IPR036453">
    <property type="entry name" value="GluRdtase_dimer_dom_sf"/>
</dbReference>
<feature type="binding site" evidence="8 10">
    <location>
        <begin position="109"/>
        <end position="111"/>
    </location>
    <ligand>
        <name>substrate</name>
    </ligand>
</feature>
<evidence type="ECO:0000256" key="5">
    <source>
        <dbReference type="ARBA" id="ARBA00023002"/>
    </source>
</evidence>
<dbReference type="Pfam" id="PF00745">
    <property type="entry name" value="GlutR_dimer"/>
    <property type="match status" value="1"/>
</dbReference>
<keyword evidence="5 8" id="KW-0560">Oxidoreductase</keyword>
<comment type="pathway">
    <text evidence="1 8 13">Porphyrin-containing compound metabolism; protoporphyrin-IX biosynthesis; 5-aminolevulinate from L-glutamyl-tRNA(Glu): step 1/2.</text>
</comment>
<comment type="domain">
    <text evidence="8">Possesses an unusual extended V-shaped dimeric structure with each monomer consisting of three distinct domains arranged along a curved 'spinal' alpha-helix. The N-terminal catalytic domain specifically recognizes the glutamate moiety of the substrate. The second domain is the NADPH-binding domain, and the third C-terminal domain is responsible for dimerization.</text>
</comment>
<dbReference type="InterPro" id="IPR015896">
    <property type="entry name" value="4pyrrol_synth_GluRdtase_dimer"/>
</dbReference>
<evidence type="ECO:0000256" key="7">
    <source>
        <dbReference type="ARBA" id="ARBA00047464"/>
    </source>
</evidence>
<dbReference type="Proteomes" id="UP000886800">
    <property type="component" value="Unassembled WGS sequence"/>
</dbReference>
<comment type="function">
    <text evidence="8">Catalyzes the NADPH-dependent reduction of glutamyl-tRNA(Glu) to glutamate 1-semialdehyde (GSA).</text>
</comment>
<protein>
    <recommendedName>
        <fullName evidence="3 8">Glutamyl-tRNA reductase</fullName>
        <shortName evidence="8">GluTR</shortName>
        <ecNumber evidence="3 8">1.2.1.70</ecNumber>
    </recommendedName>
</protein>
<dbReference type="SUPFAM" id="SSF69742">
    <property type="entry name" value="Glutamyl tRNA-reductase catalytic, N-terminal domain"/>
    <property type="match status" value="1"/>
</dbReference>
<dbReference type="FunFam" id="3.30.460.30:FF:000001">
    <property type="entry name" value="Glutamyl-tRNA reductase"/>
    <property type="match status" value="1"/>
</dbReference>
<evidence type="ECO:0000256" key="10">
    <source>
        <dbReference type="PIRSR" id="PIRSR000445-2"/>
    </source>
</evidence>
<dbReference type="NCBIfam" id="TIGR01035">
    <property type="entry name" value="hemA"/>
    <property type="match status" value="1"/>
</dbReference>
<evidence type="ECO:0000256" key="8">
    <source>
        <dbReference type="HAMAP-Rule" id="MF_00087"/>
    </source>
</evidence>
<dbReference type="Gene3D" id="3.40.50.720">
    <property type="entry name" value="NAD(P)-binding Rossmann-like Domain"/>
    <property type="match status" value="1"/>
</dbReference>
<comment type="caution">
    <text evidence="17">The sequence shown here is derived from an EMBL/GenBank/DDBJ whole genome shotgun (WGS) entry which is preliminary data.</text>
</comment>
<evidence type="ECO:0000259" key="16">
    <source>
        <dbReference type="Pfam" id="PF05201"/>
    </source>
</evidence>
<feature type="binding site" evidence="8 10">
    <location>
        <begin position="49"/>
        <end position="52"/>
    </location>
    <ligand>
        <name>substrate</name>
    </ligand>
</feature>
<evidence type="ECO:0000256" key="4">
    <source>
        <dbReference type="ARBA" id="ARBA00022857"/>
    </source>
</evidence>
<name>A0A9D1WSB7_9FIRM</name>
<feature type="domain" description="Quinate/shikimate 5-dehydrogenase/glutamyl-tRNA reductase" evidence="15">
    <location>
        <begin position="170"/>
        <end position="293"/>
    </location>
</feature>
<dbReference type="GO" id="GO:0008883">
    <property type="term" value="F:glutamyl-tRNA reductase activity"/>
    <property type="evidence" value="ECO:0007669"/>
    <property type="project" value="UniProtKB-UniRule"/>
</dbReference>
<evidence type="ECO:0000256" key="11">
    <source>
        <dbReference type="PIRSR" id="PIRSR000445-3"/>
    </source>
</evidence>
<dbReference type="GO" id="GO:0019353">
    <property type="term" value="P:protoporphyrinogen IX biosynthetic process from glutamate"/>
    <property type="evidence" value="ECO:0007669"/>
    <property type="project" value="TreeGrafter"/>
</dbReference>
<evidence type="ECO:0000313" key="17">
    <source>
        <dbReference type="EMBL" id="HIX66229.1"/>
    </source>
</evidence>
<dbReference type="PIRSF" id="PIRSF000445">
    <property type="entry name" value="4pyrrol_synth_GluRdtase"/>
    <property type="match status" value="1"/>
</dbReference>
<accession>A0A9D1WSB7</accession>
<dbReference type="SUPFAM" id="SSF51735">
    <property type="entry name" value="NAD(P)-binding Rossmann-fold domains"/>
    <property type="match status" value="1"/>
</dbReference>
<dbReference type="InterPro" id="IPR036291">
    <property type="entry name" value="NAD(P)-bd_dom_sf"/>
</dbReference>
<reference evidence="17" key="2">
    <citation type="submission" date="2021-04" db="EMBL/GenBank/DDBJ databases">
        <authorList>
            <person name="Gilroy R."/>
        </authorList>
    </citation>
    <scope>NUCLEOTIDE SEQUENCE</scope>
    <source>
        <strain evidence="17">CHK188-5543</strain>
    </source>
</reference>
<comment type="miscellaneous">
    <text evidence="8">During catalysis, the active site Cys acts as a nucleophile attacking the alpha-carbonyl group of tRNA-bound glutamate with the formation of a thioester intermediate between enzyme and glutamate, and the concomitant release of tRNA(Glu). The thioester intermediate is finally reduced by direct hydride transfer from NADPH, to form the product GSA.</text>
</comment>
<evidence type="ECO:0000259" key="14">
    <source>
        <dbReference type="Pfam" id="PF00745"/>
    </source>
</evidence>
<dbReference type="Pfam" id="PF05201">
    <property type="entry name" value="GlutR_N"/>
    <property type="match status" value="1"/>
</dbReference>
<reference evidence="17" key="1">
    <citation type="journal article" date="2021" name="PeerJ">
        <title>Extensive microbial diversity within the chicken gut microbiome revealed by metagenomics and culture.</title>
        <authorList>
            <person name="Gilroy R."/>
            <person name="Ravi A."/>
            <person name="Getino M."/>
            <person name="Pursley I."/>
            <person name="Horton D.L."/>
            <person name="Alikhan N.F."/>
            <person name="Baker D."/>
            <person name="Gharbi K."/>
            <person name="Hall N."/>
            <person name="Watson M."/>
            <person name="Adriaenssens E.M."/>
            <person name="Foster-Nyarko E."/>
            <person name="Jarju S."/>
            <person name="Secka A."/>
            <person name="Antonio M."/>
            <person name="Oren A."/>
            <person name="Chaudhuri R.R."/>
            <person name="La Ragione R."/>
            <person name="Hildebrand F."/>
            <person name="Pallen M.J."/>
        </authorList>
    </citation>
    <scope>NUCLEOTIDE SEQUENCE</scope>
    <source>
        <strain evidence="17">CHK188-5543</strain>
    </source>
</reference>
<dbReference type="AlphaFoldDB" id="A0A9D1WSB7"/>
<evidence type="ECO:0000256" key="13">
    <source>
        <dbReference type="RuleBase" id="RU000584"/>
    </source>
</evidence>
<gene>
    <name evidence="8 17" type="primary">hemA</name>
    <name evidence="17" type="ORF">H9736_08280</name>
</gene>
<dbReference type="InterPro" id="IPR036343">
    <property type="entry name" value="GluRdtase_N_sf"/>
</dbReference>
<evidence type="ECO:0000256" key="9">
    <source>
        <dbReference type="PIRSR" id="PIRSR000445-1"/>
    </source>
</evidence>
<feature type="domain" description="Tetrapyrrole biosynthesis glutamyl-tRNA reductase dimerisation" evidence="14">
    <location>
        <begin position="307"/>
        <end position="397"/>
    </location>
</feature>
<evidence type="ECO:0000256" key="6">
    <source>
        <dbReference type="ARBA" id="ARBA00023244"/>
    </source>
</evidence>
<dbReference type="InterPro" id="IPR000343">
    <property type="entry name" value="4pyrrol_synth_GluRdtase"/>
</dbReference>
<evidence type="ECO:0000313" key="18">
    <source>
        <dbReference type="Proteomes" id="UP000886800"/>
    </source>
</evidence>
<organism evidence="17 18">
    <name type="scientific">Candidatus Anaerotruncus excrementipullorum</name>
    <dbReference type="NCBI Taxonomy" id="2838465"/>
    <lineage>
        <taxon>Bacteria</taxon>
        <taxon>Bacillati</taxon>
        <taxon>Bacillota</taxon>
        <taxon>Clostridia</taxon>
        <taxon>Eubacteriales</taxon>
        <taxon>Oscillospiraceae</taxon>
        <taxon>Anaerotruncus</taxon>
    </lineage>
</organism>
<dbReference type="GO" id="GO:0050661">
    <property type="term" value="F:NADP binding"/>
    <property type="evidence" value="ECO:0007669"/>
    <property type="project" value="InterPro"/>
</dbReference>
<dbReference type="InterPro" id="IPR006151">
    <property type="entry name" value="Shikm_DH/Glu-tRNA_Rdtase"/>
</dbReference>
<feature type="site" description="Important for activity" evidence="8 12">
    <location>
        <position position="94"/>
    </location>
</feature>
<evidence type="ECO:0000259" key="15">
    <source>
        <dbReference type="Pfam" id="PF01488"/>
    </source>
</evidence>
<dbReference type="EC" id="1.2.1.70" evidence="3 8"/>
<feature type="active site" description="Nucleophile" evidence="8 9">
    <location>
        <position position="50"/>
    </location>
</feature>
<comment type="similarity">
    <text evidence="2 8 13">Belongs to the glutamyl-tRNA reductase family.</text>
</comment>
<dbReference type="Pfam" id="PF01488">
    <property type="entry name" value="Shikimate_DH"/>
    <property type="match status" value="1"/>
</dbReference>
<feature type="domain" description="Glutamyl-tRNA reductase N-terminal" evidence="16">
    <location>
        <begin position="6"/>
        <end position="150"/>
    </location>
</feature>
<evidence type="ECO:0000256" key="2">
    <source>
        <dbReference type="ARBA" id="ARBA00005916"/>
    </source>
</evidence>
<dbReference type="PANTHER" id="PTHR43013:SF1">
    <property type="entry name" value="GLUTAMYL-TRNA REDUCTASE"/>
    <property type="match status" value="1"/>
</dbReference>
<evidence type="ECO:0000256" key="12">
    <source>
        <dbReference type="PIRSR" id="PIRSR000445-4"/>
    </source>
</evidence>
<dbReference type="EMBL" id="DXES01000175">
    <property type="protein sequence ID" value="HIX66229.1"/>
    <property type="molecule type" value="Genomic_DNA"/>
</dbReference>
<dbReference type="InterPro" id="IPR015895">
    <property type="entry name" value="4pyrrol_synth_GluRdtase_N"/>
</dbReference>
<comment type="catalytic activity">
    <reaction evidence="7 8 13">
        <text>(S)-4-amino-5-oxopentanoate + tRNA(Glu) + NADP(+) = L-glutamyl-tRNA(Glu) + NADPH + H(+)</text>
        <dbReference type="Rhea" id="RHEA:12344"/>
        <dbReference type="Rhea" id="RHEA-COMP:9663"/>
        <dbReference type="Rhea" id="RHEA-COMP:9680"/>
        <dbReference type="ChEBI" id="CHEBI:15378"/>
        <dbReference type="ChEBI" id="CHEBI:57501"/>
        <dbReference type="ChEBI" id="CHEBI:57783"/>
        <dbReference type="ChEBI" id="CHEBI:58349"/>
        <dbReference type="ChEBI" id="CHEBI:78442"/>
        <dbReference type="ChEBI" id="CHEBI:78520"/>
        <dbReference type="EC" id="1.2.1.70"/>
    </reaction>
</comment>
<feature type="binding site" evidence="8 10">
    <location>
        <position position="115"/>
    </location>
    <ligand>
        <name>substrate</name>
    </ligand>
</feature>
<feature type="binding site" evidence="8 11">
    <location>
        <begin position="184"/>
        <end position="189"/>
    </location>
    <ligand>
        <name>NADP(+)</name>
        <dbReference type="ChEBI" id="CHEBI:58349"/>
    </ligand>
</feature>
<proteinExistence type="inferred from homology"/>
<keyword evidence="6 8" id="KW-0627">Porphyrin biosynthesis</keyword>
<dbReference type="SUPFAM" id="SSF69075">
    <property type="entry name" value="Glutamyl tRNA-reductase dimerization domain"/>
    <property type="match status" value="1"/>
</dbReference>
<dbReference type="PANTHER" id="PTHR43013">
    <property type="entry name" value="GLUTAMYL-TRNA REDUCTASE"/>
    <property type="match status" value="1"/>
</dbReference>
<evidence type="ECO:0000256" key="1">
    <source>
        <dbReference type="ARBA" id="ARBA00005059"/>
    </source>
</evidence>